<gene>
    <name evidence="2" type="ORF">PPERSA_04946</name>
</gene>
<dbReference type="AlphaFoldDB" id="A0A0V0QVT8"/>
<comment type="caution">
    <text evidence="2">The sequence shown here is derived from an EMBL/GenBank/DDBJ whole genome shotgun (WGS) entry which is preliminary data.</text>
</comment>
<dbReference type="InParanoid" id="A0A0V0QVT8"/>
<evidence type="ECO:0000313" key="3">
    <source>
        <dbReference type="Proteomes" id="UP000054937"/>
    </source>
</evidence>
<feature type="transmembrane region" description="Helical" evidence="1">
    <location>
        <begin position="51"/>
        <end position="71"/>
    </location>
</feature>
<keyword evidence="1" id="KW-1133">Transmembrane helix</keyword>
<proteinExistence type="predicted"/>
<keyword evidence="1" id="KW-0812">Transmembrane</keyword>
<dbReference type="OrthoDB" id="327713at2759"/>
<dbReference type="EMBL" id="LDAU01000096">
    <property type="protein sequence ID" value="KRX06334.1"/>
    <property type="molecule type" value="Genomic_DNA"/>
</dbReference>
<name>A0A0V0QVT8_PSEPJ</name>
<evidence type="ECO:0000256" key="1">
    <source>
        <dbReference type="SAM" id="Phobius"/>
    </source>
</evidence>
<feature type="transmembrane region" description="Helical" evidence="1">
    <location>
        <begin position="17"/>
        <end position="39"/>
    </location>
</feature>
<accession>A0A0V0QVT8</accession>
<reference evidence="2 3" key="1">
    <citation type="journal article" date="2015" name="Sci. Rep.">
        <title>Genome of the facultative scuticociliatosis pathogen Pseudocohnilembus persalinus provides insight into its virulence through horizontal gene transfer.</title>
        <authorList>
            <person name="Xiong J."/>
            <person name="Wang G."/>
            <person name="Cheng J."/>
            <person name="Tian M."/>
            <person name="Pan X."/>
            <person name="Warren A."/>
            <person name="Jiang C."/>
            <person name="Yuan D."/>
            <person name="Miao W."/>
        </authorList>
    </citation>
    <scope>NUCLEOTIDE SEQUENCE [LARGE SCALE GENOMIC DNA]</scope>
    <source>
        <strain evidence="2">36N120E</strain>
    </source>
</reference>
<protein>
    <submittedName>
        <fullName evidence="2">Uncharacterized protein</fullName>
    </submittedName>
</protein>
<keyword evidence="3" id="KW-1185">Reference proteome</keyword>
<organism evidence="2 3">
    <name type="scientific">Pseudocohnilembus persalinus</name>
    <name type="common">Ciliate</name>
    <dbReference type="NCBI Taxonomy" id="266149"/>
    <lineage>
        <taxon>Eukaryota</taxon>
        <taxon>Sar</taxon>
        <taxon>Alveolata</taxon>
        <taxon>Ciliophora</taxon>
        <taxon>Intramacronucleata</taxon>
        <taxon>Oligohymenophorea</taxon>
        <taxon>Scuticociliatia</taxon>
        <taxon>Philasterida</taxon>
        <taxon>Pseudocohnilembidae</taxon>
        <taxon>Pseudocohnilembus</taxon>
    </lineage>
</organism>
<sequence length="150" mass="17650">MIPQFLRFIEDDTMRQIIWMSDILQGLFSALPMSLLQYLNNDQMSYWDLGGLSGIFLWLCFLSSAITVFIATQKLLATLFNDEIQLYYGLLTFLQEQPLVKIAESYEVPEKLNIDNIKFLLKFSQLKIYLNGKNQPMRTYYSNLAKFYQK</sequence>
<evidence type="ECO:0000313" key="2">
    <source>
        <dbReference type="EMBL" id="KRX06334.1"/>
    </source>
</evidence>
<keyword evidence="1" id="KW-0472">Membrane</keyword>
<dbReference type="Proteomes" id="UP000054937">
    <property type="component" value="Unassembled WGS sequence"/>
</dbReference>